<dbReference type="InterPro" id="IPR001789">
    <property type="entry name" value="Sig_transdc_resp-reg_receiver"/>
</dbReference>
<dbReference type="SMART" id="SM00448">
    <property type="entry name" value="REC"/>
    <property type="match status" value="1"/>
</dbReference>
<dbReference type="GO" id="GO:0000160">
    <property type="term" value="P:phosphorelay signal transduction system"/>
    <property type="evidence" value="ECO:0007669"/>
    <property type="project" value="InterPro"/>
</dbReference>
<evidence type="ECO:0008006" key="7">
    <source>
        <dbReference type="Google" id="ProtNLM"/>
    </source>
</evidence>
<reference evidence="5 6" key="1">
    <citation type="journal article" date="2019" name="Int. J. Syst. Evol. Microbiol.">
        <title>Faecalibacillus intestinalis gen. nov., sp. nov. and Faecalibacillus faecis sp. nov., isolated from human faeces.</title>
        <authorList>
            <person name="Seo B."/>
            <person name="Jeon K."/>
            <person name="Baek I."/>
            <person name="Lee Y.M."/>
            <person name="Baek K."/>
            <person name="Ko G."/>
        </authorList>
    </citation>
    <scope>NUCLEOTIDE SEQUENCE [LARGE SCALE GENOMIC DNA]</scope>
    <source>
        <strain evidence="5 6">SNUG30099</strain>
    </source>
</reference>
<evidence type="ECO:0000313" key="5">
    <source>
        <dbReference type="EMBL" id="PST38206.1"/>
    </source>
</evidence>
<gene>
    <name evidence="5" type="ORF">C7U54_11835</name>
</gene>
<dbReference type="SUPFAM" id="SSF52172">
    <property type="entry name" value="CheY-like"/>
    <property type="match status" value="1"/>
</dbReference>
<accession>A0A2T3FSF6</accession>
<evidence type="ECO:0000256" key="1">
    <source>
        <dbReference type="ARBA" id="ARBA00022553"/>
    </source>
</evidence>
<dbReference type="InterPro" id="IPR000160">
    <property type="entry name" value="GGDEF_dom"/>
</dbReference>
<evidence type="ECO:0000256" key="2">
    <source>
        <dbReference type="PROSITE-ProRule" id="PRU00169"/>
    </source>
</evidence>
<organism evidence="5 6">
    <name type="scientific">Faecalibacillus intestinalis</name>
    <dbReference type="NCBI Taxonomy" id="1982626"/>
    <lineage>
        <taxon>Bacteria</taxon>
        <taxon>Bacillati</taxon>
        <taxon>Bacillota</taxon>
        <taxon>Erysipelotrichia</taxon>
        <taxon>Erysipelotrichales</taxon>
        <taxon>Coprobacillaceae</taxon>
        <taxon>Faecalibacillus</taxon>
    </lineage>
</organism>
<dbReference type="SMART" id="SM00267">
    <property type="entry name" value="GGDEF"/>
    <property type="match status" value="1"/>
</dbReference>
<dbReference type="InterPro" id="IPR043128">
    <property type="entry name" value="Rev_trsase/Diguanyl_cyclase"/>
</dbReference>
<dbReference type="RefSeq" id="WP_107030436.1">
    <property type="nucleotide sequence ID" value="NZ_PYLQ01000021.1"/>
</dbReference>
<dbReference type="Pfam" id="PF00990">
    <property type="entry name" value="GGDEF"/>
    <property type="match status" value="1"/>
</dbReference>
<keyword evidence="1 2" id="KW-0597">Phosphoprotein</keyword>
<dbReference type="InterPro" id="IPR029787">
    <property type="entry name" value="Nucleotide_cyclase"/>
</dbReference>
<protein>
    <recommendedName>
        <fullName evidence="7">Response regulator</fullName>
    </recommendedName>
</protein>
<dbReference type="Gene3D" id="3.30.70.270">
    <property type="match status" value="1"/>
</dbReference>
<feature type="domain" description="Response regulatory" evidence="3">
    <location>
        <begin position="4"/>
        <end position="119"/>
    </location>
</feature>
<name>A0A2T3FSF6_9FIRM</name>
<dbReference type="PANTHER" id="PTHR44591:SF3">
    <property type="entry name" value="RESPONSE REGULATORY DOMAIN-CONTAINING PROTEIN"/>
    <property type="match status" value="1"/>
</dbReference>
<dbReference type="InterPro" id="IPR011006">
    <property type="entry name" value="CheY-like_superfamily"/>
</dbReference>
<dbReference type="Proteomes" id="UP000240974">
    <property type="component" value="Unassembled WGS sequence"/>
</dbReference>
<dbReference type="AlphaFoldDB" id="A0A2T3FSF6"/>
<dbReference type="PROSITE" id="PS50110">
    <property type="entry name" value="RESPONSE_REGULATORY"/>
    <property type="match status" value="1"/>
</dbReference>
<sequence length="284" mass="33509">MFMKLFLVEDATIYMILLQKLLENDFQITLSKNIADAKKIIEDEDYQFDVMLIDLIMPGTMDLIRQIKKNKRLSQVPIVALTASDNPKDLIQAFDYGIYDYIQKPIYEEVVLQRVKNAASNYLRLKELKKLRESLMNNQQIDDLTKIYKFDTAKWLIDEKLDENKTGQKILFVFKLNGLEEVYKQEGSHRGDELVKEMSDFISMNFKNIDILGRVDQDEFVCFVNHMMSKELAYVRKEELLRMFSQKKLSDISENMDLQIGYCRTCETVNYEKMYQAAKKMLTK</sequence>
<feature type="domain" description="GGDEF" evidence="4">
    <location>
        <begin position="167"/>
        <end position="284"/>
    </location>
</feature>
<comment type="caution">
    <text evidence="5">The sequence shown here is derived from an EMBL/GenBank/DDBJ whole genome shotgun (WGS) entry which is preliminary data.</text>
</comment>
<feature type="modified residue" description="4-aspartylphosphate" evidence="2">
    <location>
        <position position="54"/>
    </location>
</feature>
<dbReference type="Gene3D" id="3.40.50.2300">
    <property type="match status" value="1"/>
</dbReference>
<dbReference type="InterPro" id="IPR050595">
    <property type="entry name" value="Bact_response_regulator"/>
</dbReference>
<dbReference type="PROSITE" id="PS50887">
    <property type="entry name" value="GGDEF"/>
    <property type="match status" value="1"/>
</dbReference>
<dbReference type="SUPFAM" id="SSF55073">
    <property type="entry name" value="Nucleotide cyclase"/>
    <property type="match status" value="1"/>
</dbReference>
<keyword evidence="6" id="KW-1185">Reference proteome</keyword>
<evidence type="ECO:0000259" key="3">
    <source>
        <dbReference type="PROSITE" id="PS50110"/>
    </source>
</evidence>
<evidence type="ECO:0000313" key="6">
    <source>
        <dbReference type="Proteomes" id="UP000240974"/>
    </source>
</evidence>
<dbReference type="Pfam" id="PF00072">
    <property type="entry name" value="Response_reg"/>
    <property type="match status" value="1"/>
</dbReference>
<evidence type="ECO:0000259" key="4">
    <source>
        <dbReference type="PROSITE" id="PS50887"/>
    </source>
</evidence>
<dbReference type="PANTHER" id="PTHR44591">
    <property type="entry name" value="STRESS RESPONSE REGULATOR PROTEIN 1"/>
    <property type="match status" value="1"/>
</dbReference>
<dbReference type="EMBL" id="PYLQ01000021">
    <property type="protein sequence ID" value="PST38206.1"/>
    <property type="molecule type" value="Genomic_DNA"/>
</dbReference>
<proteinExistence type="predicted"/>